<name>A0A2G5B1H7_COERN</name>
<reference evidence="1 2" key="1">
    <citation type="journal article" date="2015" name="Genome Biol. Evol.">
        <title>Phylogenomic analyses indicate that early fungi evolved digesting cell walls of algal ancestors of land plants.</title>
        <authorList>
            <person name="Chang Y."/>
            <person name="Wang S."/>
            <person name="Sekimoto S."/>
            <person name="Aerts A.L."/>
            <person name="Choi C."/>
            <person name="Clum A."/>
            <person name="LaButti K.M."/>
            <person name="Lindquist E.A."/>
            <person name="Yee Ngan C."/>
            <person name="Ohm R.A."/>
            <person name="Salamov A.A."/>
            <person name="Grigoriev I.V."/>
            <person name="Spatafora J.W."/>
            <person name="Berbee M.L."/>
        </authorList>
    </citation>
    <scope>NUCLEOTIDE SEQUENCE [LARGE SCALE GENOMIC DNA]</scope>
    <source>
        <strain evidence="1 2">NRRL 1564</strain>
    </source>
</reference>
<proteinExistence type="predicted"/>
<accession>A0A2G5B1H7</accession>
<dbReference type="Proteomes" id="UP000242474">
    <property type="component" value="Unassembled WGS sequence"/>
</dbReference>
<evidence type="ECO:0000313" key="1">
    <source>
        <dbReference type="EMBL" id="PIA12870.1"/>
    </source>
</evidence>
<sequence length="315" mass="36993">MSYPHDSVIYRFPRDEPRLTFKCASQYEHQSPKMVVGRFMKDLGQQVTYDVEYFDDGMSPREVIIELGNCMTLENSIIEQAQEIIKNNEYYVDLSNQYLEKGINKKCRPEFAIDSIKYKLIFKAKESMEINFVEKLVHSLESSGRIEKVEQCNETYTVSLRSLPLKLTLFFTFEIFFQKENFYLCDRDKQLKTCIETSPPIVYVIIYSTIFQFKISNIEQFDIRNTENLIKEDTEESNTYNFSDPNCIMFIGKLVEINDANRENVEDLTNGTVSRLIDAGLEKEKSHTYSKKFFEQFKNLPVDEKLMAIKSLFSL</sequence>
<dbReference type="EMBL" id="KZ303562">
    <property type="protein sequence ID" value="PIA12870.1"/>
    <property type="molecule type" value="Genomic_DNA"/>
</dbReference>
<organism evidence="1 2">
    <name type="scientific">Coemansia reversa (strain ATCC 12441 / NRRL 1564)</name>
    <dbReference type="NCBI Taxonomy" id="763665"/>
    <lineage>
        <taxon>Eukaryota</taxon>
        <taxon>Fungi</taxon>
        <taxon>Fungi incertae sedis</taxon>
        <taxon>Zoopagomycota</taxon>
        <taxon>Kickxellomycotina</taxon>
        <taxon>Kickxellomycetes</taxon>
        <taxon>Kickxellales</taxon>
        <taxon>Kickxellaceae</taxon>
        <taxon>Coemansia</taxon>
    </lineage>
</organism>
<protein>
    <submittedName>
        <fullName evidence="1">Uncharacterized protein</fullName>
    </submittedName>
</protein>
<evidence type="ECO:0000313" key="2">
    <source>
        <dbReference type="Proteomes" id="UP000242474"/>
    </source>
</evidence>
<gene>
    <name evidence="1" type="ORF">COEREDRAFT_90008</name>
</gene>
<keyword evidence="2" id="KW-1185">Reference proteome</keyword>
<dbReference type="AlphaFoldDB" id="A0A2G5B1H7"/>